<evidence type="ECO:0000313" key="2">
    <source>
        <dbReference type="EMBL" id="CAA7387127.1"/>
    </source>
</evidence>
<evidence type="ECO:0008006" key="4">
    <source>
        <dbReference type="Google" id="ProtNLM"/>
    </source>
</evidence>
<organism evidence="2 3">
    <name type="scientific">Chryseobacterium fistulae</name>
    <dbReference type="NCBI Taxonomy" id="2675058"/>
    <lineage>
        <taxon>Bacteria</taxon>
        <taxon>Pseudomonadati</taxon>
        <taxon>Bacteroidota</taxon>
        <taxon>Flavobacteriia</taxon>
        <taxon>Flavobacteriales</taxon>
        <taxon>Weeksellaceae</taxon>
        <taxon>Chryseobacterium group</taxon>
        <taxon>Chryseobacterium</taxon>
    </lineage>
</organism>
<feature type="transmembrane region" description="Helical" evidence="1">
    <location>
        <begin position="172"/>
        <end position="196"/>
    </location>
</feature>
<feature type="transmembrane region" description="Helical" evidence="1">
    <location>
        <begin position="208"/>
        <end position="232"/>
    </location>
</feature>
<proteinExistence type="predicted"/>
<dbReference type="AlphaFoldDB" id="A0A6N4XMW0"/>
<feature type="transmembrane region" description="Helical" evidence="1">
    <location>
        <begin position="118"/>
        <end position="138"/>
    </location>
</feature>
<keyword evidence="1" id="KW-0812">Transmembrane</keyword>
<sequence length="236" mass="27636">MKIAKKSFPTLKISTYISNLNKMKNFILFISIILCYFLLTYLDKTFITTNSKIFDFLAKDYPNDVVQNYMESQKKWWWINYMATPLLIGIKVLLVAFCLNFIKLLDLPGLDNIKFSDLIFLTLIGESVFIIAGFYKFVNFYWIDADYSMETLQTYYPISLLNLRDSISTEKWLAYPLQLVNLFELFYWGILAWGIWELSEQKISLPKSLGLTTITYGVGLLFWVGVVSFFILNAQY</sequence>
<feature type="transmembrane region" description="Helical" evidence="1">
    <location>
        <begin position="78"/>
        <end position="102"/>
    </location>
</feature>
<protein>
    <recommendedName>
        <fullName evidence="4">Yip1 domain-containing protein</fullName>
    </recommendedName>
</protein>
<keyword evidence="1" id="KW-0472">Membrane</keyword>
<keyword evidence="3" id="KW-1185">Reference proteome</keyword>
<keyword evidence="1" id="KW-1133">Transmembrane helix</keyword>
<accession>A0A6N4XMW0</accession>
<dbReference type="Proteomes" id="UP000445309">
    <property type="component" value="Unassembled WGS sequence"/>
</dbReference>
<feature type="transmembrane region" description="Helical" evidence="1">
    <location>
        <begin position="26"/>
        <end position="42"/>
    </location>
</feature>
<gene>
    <name evidence="2" type="ORF">CHRY9393_01433</name>
</gene>
<name>A0A6N4XMW0_9FLAO</name>
<evidence type="ECO:0000313" key="3">
    <source>
        <dbReference type="Proteomes" id="UP000445309"/>
    </source>
</evidence>
<dbReference type="EMBL" id="CACVBY010000025">
    <property type="protein sequence ID" value="CAA7387127.1"/>
    <property type="molecule type" value="Genomic_DNA"/>
</dbReference>
<reference evidence="2 3" key="1">
    <citation type="submission" date="2020-01" db="EMBL/GenBank/DDBJ databases">
        <authorList>
            <person name="Rodrigo-Torres L."/>
            <person name="Arahal R. D."/>
            <person name="Lucena T."/>
        </authorList>
    </citation>
    <scope>NUCLEOTIDE SEQUENCE [LARGE SCALE GENOMIC DNA]</scope>
    <source>
        <strain evidence="2 3">CECT 9393</strain>
    </source>
</reference>
<evidence type="ECO:0000256" key="1">
    <source>
        <dbReference type="SAM" id="Phobius"/>
    </source>
</evidence>